<name>M4CQD7_BRACM</name>
<dbReference type="EnsemblPlants" id="Bra006426.1">
    <property type="protein sequence ID" value="Bra006426.1-P"/>
    <property type="gene ID" value="Bra006426"/>
</dbReference>
<dbReference type="OMA" id="YSCEEIE"/>
<accession>M4CQD7</accession>
<dbReference type="AlphaFoldDB" id="M4CQD7"/>
<dbReference type="Gramene" id="Bra006426.1">
    <property type="protein sequence ID" value="Bra006426.1-P"/>
    <property type="gene ID" value="Bra006426"/>
</dbReference>
<sequence length="820" mass="94625">MVSEPYGSRTIAAMEAPSFNYKPKARKSKTLLKYSCEEIEERMSNGLCIFCEERDTPGHHDLKHKGVKILMIESDDQPVVTESDHKPMVEESLADSDELVIETVMKPDSFSESLEGLTSDLQVVYAADPKEAQNKSVAEENMSFSLGNNIEHMVGKKSQVADHVWEPGGLIAKPTSWNCLDKYLPTRNLLRNGLEMFIQSAETKSVNERKSFKSRRVWERGGLKATFALAILTPPFDISFDDMVIQEMRKSCGLTVVGSASISMMRWLHMIELVCSVMIKLDEKSSLKNLEKFRSLEKAASDVNSLLNVPEPVMPCSRPQLVLGLRQLTLADIKFHLKHKWRSRLLESFSCLEITTDHIVLFPSCCMNAYSVREQETKSGYPVYQENHAHCSCETMLKQCFLQILSQQNKQETRKLSFSDSATTDSGHPLLNNFKSVLAHSNKELSQVRVQHDQKLSLATRMFKCSPSICHWWRNKYCDSCDLVKVEGLVLRHMMQEYFLSASVWSLLTKQSRHCSFFEFLLQWKWYPPEQTCQACSGWFLRLWTWQKRVRFFSSRWLIFGERVTSPSCIQGQRCTKLTQPHVDIVICISKEMTPVTNTWSFDDSFLVTEKHKYNGNGATLKLSYLIRGYGDRDIMKLQIICIYIMSLLLFYGSLPRPPEFRKIKKKLKGLKLELRDEILTSLFAGTRNEDVSSCGTTGQAREEVVSSHVEVRRTIAMFQSKAWIFKYNDKRQERDRNETQQQALKIKLEQSRYCREVQKLELTSMAGNIGYFNHWFAEVCVGEVFHPQRPPEMLAEQDQQRYYDGFGTKFLSSLRTRMF</sequence>
<reference evidence="1" key="3">
    <citation type="submission" date="2023-03" db="UniProtKB">
        <authorList>
            <consortium name="EnsemblPlants"/>
        </authorList>
    </citation>
    <scope>IDENTIFICATION</scope>
    <source>
        <strain evidence="1">cv. Chiifu-401-42</strain>
    </source>
</reference>
<reference evidence="1 2" key="2">
    <citation type="journal article" date="2018" name="Hortic Res">
        <title>Improved Brassica rapa reference genome by single-molecule sequencing and chromosome conformation capture technologies.</title>
        <authorList>
            <person name="Zhang L."/>
            <person name="Cai X."/>
            <person name="Wu J."/>
            <person name="Liu M."/>
            <person name="Grob S."/>
            <person name="Cheng F."/>
            <person name="Liang J."/>
            <person name="Cai C."/>
            <person name="Liu Z."/>
            <person name="Liu B."/>
            <person name="Wang F."/>
            <person name="Li S."/>
            <person name="Liu F."/>
            <person name="Li X."/>
            <person name="Cheng L."/>
            <person name="Yang W."/>
            <person name="Li M.H."/>
            <person name="Grossniklaus U."/>
            <person name="Zheng H."/>
            <person name="Wang X."/>
        </authorList>
    </citation>
    <scope>NUCLEOTIDE SEQUENCE [LARGE SCALE GENOMIC DNA]</scope>
    <source>
        <strain evidence="1 2">cv. Chiifu-401-42</strain>
    </source>
</reference>
<evidence type="ECO:0000313" key="1">
    <source>
        <dbReference type="EnsemblPlants" id="Bra006426.1-P"/>
    </source>
</evidence>
<organism evidence="1 2">
    <name type="scientific">Brassica campestris</name>
    <name type="common">Field mustard</name>
    <dbReference type="NCBI Taxonomy" id="3711"/>
    <lineage>
        <taxon>Eukaryota</taxon>
        <taxon>Viridiplantae</taxon>
        <taxon>Streptophyta</taxon>
        <taxon>Embryophyta</taxon>
        <taxon>Tracheophyta</taxon>
        <taxon>Spermatophyta</taxon>
        <taxon>Magnoliopsida</taxon>
        <taxon>eudicotyledons</taxon>
        <taxon>Gunneridae</taxon>
        <taxon>Pentapetalae</taxon>
        <taxon>rosids</taxon>
        <taxon>malvids</taxon>
        <taxon>Brassicales</taxon>
        <taxon>Brassicaceae</taxon>
        <taxon>Brassiceae</taxon>
        <taxon>Brassica</taxon>
    </lineage>
</organism>
<protein>
    <submittedName>
        <fullName evidence="1">Uncharacterized protein</fullName>
    </submittedName>
</protein>
<reference evidence="1 2" key="1">
    <citation type="journal article" date="2011" name="Nat. Genet.">
        <title>The genome of the mesopolyploid crop species Brassica rapa.</title>
        <authorList>
            <consortium name="Brassica rapa Genome Sequencing Project Consortium"/>
            <person name="Wang X."/>
            <person name="Wang H."/>
            <person name="Wang J."/>
            <person name="Sun R."/>
            <person name="Wu J."/>
            <person name="Liu S."/>
            <person name="Bai Y."/>
            <person name="Mun J.H."/>
            <person name="Bancroft I."/>
            <person name="Cheng F."/>
            <person name="Huang S."/>
            <person name="Li X."/>
            <person name="Hua W."/>
            <person name="Wang J."/>
            <person name="Wang X."/>
            <person name="Freeling M."/>
            <person name="Pires J.C."/>
            <person name="Paterson A.H."/>
            <person name="Chalhoub B."/>
            <person name="Wang B."/>
            <person name="Hayward A."/>
            <person name="Sharpe A.G."/>
            <person name="Park B.S."/>
            <person name="Weisshaar B."/>
            <person name="Liu B."/>
            <person name="Li B."/>
            <person name="Liu B."/>
            <person name="Tong C."/>
            <person name="Song C."/>
            <person name="Duran C."/>
            <person name="Peng C."/>
            <person name="Geng C."/>
            <person name="Koh C."/>
            <person name="Lin C."/>
            <person name="Edwards D."/>
            <person name="Mu D."/>
            <person name="Shen D."/>
            <person name="Soumpourou E."/>
            <person name="Li F."/>
            <person name="Fraser F."/>
            <person name="Conant G."/>
            <person name="Lassalle G."/>
            <person name="King G.J."/>
            <person name="Bonnema G."/>
            <person name="Tang H."/>
            <person name="Wang H."/>
            <person name="Belcram H."/>
            <person name="Zhou H."/>
            <person name="Hirakawa H."/>
            <person name="Abe H."/>
            <person name="Guo H."/>
            <person name="Wang H."/>
            <person name="Jin H."/>
            <person name="Parkin I.A."/>
            <person name="Batley J."/>
            <person name="Kim J.S."/>
            <person name="Just J."/>
            <person name="Li J."/>
            <person name="Xu J."/>
            <person name="Deng J."/>
            <person name="Kim J.A."/>
            <person name="Li J."/>
            <person name="Yu J."/>
            <person name="Meng J."/>
            <person name="Wang J."/>
            <person name="Min J."/>
            <person name="Poulain J."/>
            <person name="Wang J."/>
            <person name="Hatakeyama K."/>
            <person name="Wu K."/>
            <person name="Wang L."/>
            <person name="Fang L."/>
            <person name="Trick M."/>
            <person name="Links M.G."/>
            <person name="Zhao M."/>
            <person name="Jin M."/>
            <person name="Ramchiary N."/>
            <person name="Drou N."/>
            <person name="Berkman P.J."/>
            <person name="Cai Q."/>
            <person name="Huang Q."/>
            <person name="Li R."/>
            <person name="Tabata S."/>
            <person name="Cheng S."/>
            <person name="Zhang S."/>
            <person name="Zhang S."/>
            <person name="Huang S."/>
            <person name="Sato S."/>
            <person name="Sun S."/>
            <person name="Kwon S.J."/>
            <person name="Choi S.R."/>
            <person name="Lee T.H."/>
            <person name="Fan W."/>
            <person name="Zhao X."/>
            <person name="Tan X."/>
            <person name="Xu X."/>
            <person name="Wang Y."/>
            <person name="Qiu Y."/>
            <person name="Yin Y."/>
            <person name="Li Y."/>
            <person name="Du Y."/>
            <person name="Liao Y."/>
            <person name="Lim Y."/>
            <person name="Narusaka Y."/>
            <person name="Wang Y."/>
            <person name="Wang Z."/>
            <person name="Li Z."/>
            <person name="Wang Z."/>
            <person name="Xiong Z."/>
            <person name="Zhang Z."/>
        </authorList>
    </citation>
    <scope>NUCLEOTIDE SEQUENCE [LARGE SCALE GENOMIC DNA]</scope>
    <source>
        <strain evidence="1 2">cv. Chiifu-401-42</strain>
    </source>
</reference>
<dbReference type="HOGENOM" id="CLU_344960_0_0_1"/>
<keyword evidence="2" id="KW-1185">Reference proteome</keyword>
<proteinExistence type="predicted"/>
<dbReference type="InParanoid" id="M4CQD7"/>
<dbReference type="Proteomes" id="UP000011750">
    <property type="component" value="Chromosome A03"/>
</dbReference>
<evidence type="ECO:0000313" key="2">
    <source>
        <dbReference type="Proteomes" id="UP000011750"/>
    </source>
</evidence>